<dbReference type="Proteomes" id="UP000288429">
    <property type="component" value="Unassembled WGS sequence"/>
</dbReference>
<dbReference type="InterPro" id="IPR027417">
    <property type="entry name" value="P-loop_NTPase"/>
</dbReference>
<dbReference type="Gene3D" id="3.40.50.300">
    <property type="entry name" value="P-loop containing nucleotide triphosphate hydrolases"/>
    <property type="match status" value="1"/>
</dbReference>
<evidence type="ECO:0000259" key="6">
    <source>
        <dbReference type="SMART" id="SM00382"/>
    </source>
</evidence>
<feature type="compositionally biased region" description="Acidic residues" evidence="5">
    <location>
        <begin position="494"/>
        <end position="527"/>
    </location>
</feature>
<gene>
    <name evidence="7" type="ORF">CDV31_002977</name>
</gene>
<comment type="caution">
    <text evidence="7">The sequence shown here is derived from an EMBL/GenBank/DDBJ whole genome shotgun (WGS) entry which is preliminary data.</text>
</comment>
<comment type="subcellular location">
    <subcellularLocation>
        <location evidence="1">Mitochondrion outer membrane</location>
        <topology evidence="1">Single-pass membrane protein</topology>
    </subcellularLocation>
</comment>
<evidence type="ECO:0000256" key="4">
    <source>
        <dbReference type="ARBA" id="ARBA00022840"/>
    </source>
</evidence>
<reference evidence="7 8" key="1">
    <citation type="submission" date="2017-06" db="EMBL/GenBank/DDBJ databases">
        <title>Cmopartive genomic analysis of Ambrosia Fusariam Clade fungi.</title>
        <authorList>
            <person name="Stajich J.E."/>
            <person name="Carrillo J."/>
            <person name="Kijimoto T."/>
            <person name="Eskalen A."/>
            <person name="O'Donnell K."/>
            <person name="Kasson M."/>
        </authorList>
    </citation>
    <scope>NUCLEOTIDE SEQUENCE [LARGE SCALE GENOMIC DNA]</scope>
    <source>
        <strain evidence="7 8">NRRL 20438</strain>
    </source>
</reference>
<name>A0A428UVC3_9HYPO</name>
<dbReference type="PANTHER" id="PTHR45644">
    <property type="entry name" value="AAA ATPASE, PUTATIVE (AFU_ORTHOLOGUE AFUA_2G12920)-RELATED-RELATED"/>
    <property type="match status" value="1"/>
</dbReference>
<dbReference type="InterPro" id="IPR041569">
    <property type="entry name" value="AAA_lid_3"/>
</dbReference>
<evidence type="ECO:0000256" key="1">
    <source>
        <dbReference type="ARBA" id="ARBA00004572"/>
    </source>
</evidence>
<dbReference type="SUPFAM" id="SSF52540">
    <property type="entry name" value="P-loop containing nucleoside triphosphate hydrolases"/>
    <property type="match status" value="1"/>
</dbReference>
<feature type="region of interest" description="Disordered" evidence="5">
    <location>
        <begin position="36"/>
        <end position="66"/>
    </location>
</feature>
<dbReference type="SMART" id="SM00382">
    <property type="entry name" value="AAA"/>
    <property type="match status" value="1"/>
</dbReference>
<keyword evidence="8" id="KW-1185">Reference proteome</keyword>
<protein>
    <recommendedName>
        <fullName evidence="6">AAA+ ATPase domain-containing protein</fullName>
    </recommendedName>
</protein>
<evidence type="ECO:0000256" key="3">
    <source>
        <dbReference type="ARBA" id="ARBA00022787"/>
    </source>
</evidence>
<evidence type="ECO:0000256" key="5">
    <source>
        <dbReference type="SAM" id="MobiDB-lite"/>
    </source>
</evidence>
<keyword evidence="3" id="KW-1000">Mitochondrion outer membrane</keyword>
<dbReference type="AlphaFoldDB" id="A0A428UVC3"/>
<feature type="compositionally biased region" description="Polar residues" evidence="5">
    <location>
        <begin position="46"/>
        <end position="64"/>
    </location>
</feature>
<dbReference type="InterPro" id="IPR003959">
    <property type="entry name" value="ATPase_AAA_core"/>
</dbReference>
<keyword evidence="3" id="KW-0472">Membrane</keyword>
<dbReference type="GO" id="GO:0016887">
    <property type="term" value="F:ATP hydrolysis activity"/>
    <property type="evidence" value="ECO:0007669"/>
    <property type="project" value="InterPro"/>
</dbReference>
<keyword evidence="3" id="KW-0496">Mitochondrion</keyword>
<dbReference type="Gene3D" id="1.10.8.60">
    <property type="match status" value="1"/>
</dbReference>
<organism evidence="7 8">
    <name type="scientific">Fusarium ambrosium</name>
    <dbReference type="NCBI Taxonomy" id="131363"/>
    <lineage>
        <taxon>Eukaryota</taxon>
        <taxon>Fungi</taxon>
        <taxon>Dikarya</taxon>
        <taxon>Ascomycota</taxon>
        <taxon>Pezizomycotina</taxon>
        <taxon>Sordariomycetes</taxon>
        <taxon>Hypocreomycetidae</taxon>
        <taxon>Hypocreales</taxon>
        <taxon>Nectriaceae</taxon>
        <taxon>Fusarium</taxon>
        <taxon>Fusarium solani species complex</taxon>
    </lineage>
</organism>
<dbReference type="GO" id="GO:0005741">
    <property type="term" value="C:mitochondrial outer membrane"/>
    <property type="evidence" value="ECO:0007669"/>
    <property type="project" value="UniProtKB-SubCell"/>
</dbReference>
<proteinExistence type="predicted"/>
<dbReference type="InterPro" id="IPR051701">
    <property type="entry name" value="Mito_OM_Translocase_MSP1"/>
</dbReference>
<dbReference type="InterPro" id="IPR003593">
    <property type="entry name" value="AAA+_ATPase"/>
</dbReference>
<keyword evidence="2" id="KW-0547">Nucleotide-binding</keyword>
<sequence length="842" mass="94350">MESLEQSGSPNISRPAINVSSASAIDSVAMSNRNVAQPAPEITNRWAASSMQATSTDLKSSKLSPVSAKTIESPDLLPAEEKPTVPEWFLQSKEKNENEHVPIIEGQTGYNGEEAAKEAPGADMIILNDDYEIHSDVYAEARDMILSGVLRTPGHIHPSSNWINTAAFLLQSPQDGSFGFSNAVVHTIAKELKADLVSLGQEDVHDLCQYFWPDLSTDSEGDTIFSGGTIELFFEQDGGEEKKHDSSPLTRMDTFINTLLACKTKTSSPVQRPPLIVHLSEVQDFMDSEQGLQPLFYKLLEAVKELRKNGKTTIIVGTTIWDPDQYIYSTAWQSCDEDEAPFGYGTAVNISPVATKRAATTLDREIKEGPRLTRLRHLRRALRWSLGHQFQSEFLLPEALWELPDSAELKETFQRWSDETMGRLVRQIHARIALTCKVEPSEIFDIIARISRNKSAIDKSTAIFSKVEESPESKDGSPKKTDEEGKQDRGQQVEENEEEEEEEVEEEEEEEEEEDDDDKGEGGGYEEIESKSKFQTYLENLSPPCTEEEKGLFDCVVDPDSLTSSFESLKLNQELVDRLRQLLSHSMRESEGLLATETVNGAILYGPPGTGKTHLARILAKEASANFISITPADIETSWVGDTEKRTRALFSLARKLHPCVIFLDEADALFSQRTPLDRRWERTSLSQFLVEIDGLRRTDQSPFLLMATNRPANLDDAVCRRLPHIVHIGLPSVGERKGILAIFLKEERVDDDVNLDELARAHTRDFSGSDIRALCVQAAMIAQREVDLVKDDEVTDGPRKRVITKAHFRKALEYTRPTVDLETLQEIKKFSNRRRGSGLPF</sequence>
<dbReference type="Pfam" id="PF00004">
    <property type="entry name" value="AAA"/>
    <property type="match status" value="1"/>
</dbReference>
<dbReference type="PANTHER" id="PTHR45644:SF56">
    <property type="entry name" value="AAA ATPASE, PUTATIVE (AFU_ORTHOLOGUE AFUA_2G12920)-RELATED"/>
    <property type="match status" value="1"/>
</dbReference>
<keyword evidence="4" id="KW-0067">ATP-binding</keyword>
<dbReference type="EMBL" id="NIZV01000024">
    <property type="protein sequence ID" value="RSM18251.1"/>
    <property type="molecule type" value="Genomic_DNA"/>
</dbReference>
<dbReference type="GO" id="GO:0005524">
    <property type="term" value="F:ATP binding"/>
    <property type="evidence" value="ECO:0007669"/>
    <property type="project" value="UniProtKB-KW"/>
</dbReference>
<feature type="compositionally biased region" description="Basic and acidic residues" evidence="5">
    <location>
        <begin position="466"/>
        <end position="492"/>
    </location>
</feature>
<evidence type="ECO:0000256" key="2">
    <source>
        <dbReference type="ARBA" id="ARBA00022741"/>
    </source>
</evidence>
<feature type="region of interest" description="Disordered" evidence="5">
    <location>
        <begin position="466"/>
        <end position="531"/>
    </location>
</feature>
<evidence type="ECO:0000313" key="7">
    <source>
        <dbReference type="EMBL" id="RSM18251.1"/>
    </source>
</evidence>
<feature type="domain" description="AAA+ ATPase" evidence="6">
    <location>
        <begin position="598"/>
        <end position="733"/>
    </location>
</feature>
<evidence type="ECO:0000313" key="8">
    <source>
        <dbReference type="Proteomes" id="UP000288429"/>
    </source>
</evidence>
<accession>A0A428UVC3</accession>
<dbReference type="Pfam" id="PF17862">
    <property type="entry name" value="AAA_lid_3"/>
    <property type="match status" value="1"/>
</dbReference>